<keyword evidence="4" id="KW-1185">Reference proteome</keyword>
<dbReference type="EMBL" id="CP078093">
    <property type="protein sequence ID" value="QXM06628.1"/>
    <property type="molecule type" value="Genomic_DNA"/>
</dbReference>
<keyword evidence="1" id="KW-0472">Membrane</keyword>
<sequence length="924" mass="108698">MYGQLSEQRKKQALSSIIPESLQVNKEIHELYFKNLIDLSNEDLGRGMLSHEKYCLFESINNINFQSKQAKVNLNEIDNIILTVSLKAYMLSKNNKHEGNIAFIMPPFSYAFPLLLSYHLILQHLVSSLLSNNEYKFSVGSGILIISDNIELLSHIWRTSINGNFLRDFFNIYTIEANTFKKFSFNNKRENSKIKNKDDGTLPWIALYRAYRKNLPEEIKKEADVIIVDLVPYRHRGRAEQIIKWAQEHSKHVIAIAPNFDQSTYKAIATFNNIIPVNQNSIYLFNNFFVKKECFKTNSITASWNIQASLPYLDKAESNIKIYNIIEANKVKNKIRDAFIILKRSYTKKGNLSKGFKRMKDMLIKLVSLPLPLVWYERTRLAEGKATLRQLINACEKIPTDTLEEETIKKFMMPHLKHKILEIYEYYYKKEGSPRGEVISNIVRANVSNRNKITIIVGEKLVAQEYKLWLRASLYLSTKDLSRIEVITQSDWARKQIREIFNQEDNAPSIIILTNPWNKKYLSSFYFLAKTKFYIVCGFYEKKIIDYQINMVFNKSFVKYLKNAFNNLFKVESKIWDTVPKNNKTSISIVDYKVTQQYKNEKKENSPIDKIDKLFEDEKLFNLMEDELDEEIDMNICEQISYDITSYAEKRYEYISCVKLHVNKLNEKKGRIEEQLIFVSRDKAFRVKRFDKDEVDSIGPFEFKRGDILIRLKQKERREIFDELLNMASNTLVMKWIELNVNEWQDMMKLIWKKFYSSYQSKSAIYQRILEEINAYGGNISSVLTIGNWIEGKVSLVRDEKNLYAIAKILKDEYYTRRIKSIYKAMKELWGIYIKLGKALGKIIMNQVNNISSNITINTNEWISLGKDIYISTQDVLEVLELLEVQQLEYEKEYLVHSAILEKVISKDNYHLIKKKGLLKYDEK</sequence>
<evidence type="ECO:0000313" key="3">
    <source>
        <dbReference type="EMBL" id="QXM06628.1"/>
    </source>
</evidence>
<keyword evidence="1" id="KW-1133">Transmembrane helix</keyword>
<evidence type="ECO:0000259" key="2">
    <source>
        <dbReference type="Pfam" id="PF24957"/>
    </source>
</evidence>
<keyword evidence="1" id="KW-0812">Transmembrane</keyword>
<dbReference type="NCBIfam" id="NF038316">
    <property type="entry name" value="DrmE_fam"/>
    <property type="match status" value="1"/>
</dbReference>
<dbReference type="RefSeq" id="WP_218283324.1">
    <property type="nucleotide sequence ID" value="NZ_CP078093.1"/>
</dbReference>
<name>A0ABX8RC55_9CLOT</name>
<dbReference type="Pfam" id="PF24957">
    <property type="entry name" value="DrmE_C"/>
    <property type="match status" value="1"/>
</dbReference>
<evidence type="ECO:0000256" key="1">
    <source>
        <dbReference type="SAM" id="Phobius"/>
    </source>
</evidence>
<evidence type="ECO:0000313" key="4">
    <source>
        <dbReference type="Proteomes" id="UP000886818"/>
    </source>
</evidence>
<gene>
    <name evidence="3" type="ORF">KVH43_02440</name>
</gene>
<feature type="transmembrane region" description="Helical" evidence="1">
    <location>
        <begin position="100"/>
        <end position="121"/>
    </location>
</feature>
<dbReference type="Proteomes" id="UP000886818">
    <property type="component" value="Chromosome"/>
</dbReference>
<organism evidence="3 4">
    <name type="scientific">Crassaminicella indica</name>
    <dbReference type="NCBI Taxonomy" id="2855394"/>
    <lineage>
        <taxon>Bacteria</taxon>
        <taxon>Bacillati</taxon>
        <taxon>Bacillota</taxon>
        <taxon>Clostridia</taxon>
        <taxon>Eubacteriales</taxon>
        <taxon>Clostridiaceae</taxon>
        <taxon>Crassaminicella</taxon>
    </lineage>
</organism>
<accession>A0ABX8RC55</accession>
<proteinExistence type="predicted"/>
<dbReference type="InterPro" id="IPR056666">
    <property type="entry name" value="DrmE_C"/>
</dbReference>
<feature type="domain" description="DISARM protein DrmE C-terminal" evidence="2">
    <location>
        <begin position="677"/>
        <end position="848"/>
    </location>
</feature>
<reference evidence="3" key="1">
    <citation type="submission" date="2021-07" db="EMBL/GenBank/DDBJ databases">
        <title>Complete genome sequence of Crassaminicella sp. 143-21, isolated from a deep-sea hydrothermal vent.</title>
        <authorList>
            <person name="Li X."/>
        </authorList>
    </citation>
    <scope>NUCLEOTIDE SEQUENCE</scope>
    <source>
        <strain evidence="3">143-21</strain>
    </source>
</reference>
<protein>
    <submittedName>
        <fullName evidence="3">DrmE family protein</fullName>
    </submittedName>
</protein>
<dbReference type="InterPro" id="IPR049794">
    <property type="entry name" value="DrmE"/>
</dbReference>